<protein>
    <recommendedName>
        <fullName evidence="4">DUF4342 domain-containing protein</fullName>
    </recommendedName>
</protein>
<evidence type="ECO:0000313" key="3">
    <source>
        <dbReference type="Proteomes" id="UP000634229"/>
    </source>
</evidence>
<dbReference type="Proteomes" id="UP000634229">
    <property type="component" value="Unassembled WGS sequence"/>
</dbReference>
<reference evidence="2 3" key="1">
    <citation type="submission" date="2021-01" db="EMBL/GenBank/DDBJ databases">
        <title>WGS of actinomycetes isolated from Thailand.</title>
        <authorList>
            <person name="Thawai C."/>
        </authorList>
    </citation>
    <scope>NUCLEOTIDE SEQUENCE [LARGE SCALE GENOMIC DNA]</scope>
    <source>
        <strain evidence="2 3">CA1R205</strain>
    </source>
</reference>
<feature type="region of interest" description="Disordered" evidence="1">
    <location>
        <begin position="1"/>
        <end position="24"/>
    </location>
</feature>
<sequence>MNQRKDRYRAVLQREQDTAEPQSAEVTTLHGRYFRVTVEVAPDPRRDLTRWVSLPISALVLVGATVLRALADAAAGVSRSVGGTGRTTP</sequence>
<dbReference type="RefSeq" id="WP_201876647.1">
    <property type="nucleotide sequence ID" value="NZ_JAERRF010000012.1"/>
</dbReference>
<evidence type="ECO:0000256" key="1">
    <source>
        <dbReference type="SAM" id="MobiDB-lite"/>
    </source>
</evidence>
<feature type="compositionally biased region" description="Basic and acidic residues" evidence="1">
    <location>
        <begin position="1"/>
        <end position="17"/>
    </location>
</feature>
<comment type="caution">
    <text evidence="2">The sequence shown here is derived from an EMBL/GenBank/DDBJ whole genome shotgun (WGS) entry which is preliminary data.</text>
</comment>
<organism evidence="2 3">
    <name type="scientific">Streptomyces coffeae</name>
    <dbReference type="NCBI Taxonomy" id="621382"/>
    <lineage>
        <taxon>Bacteria</taxon>
        <taxon>Bacillati</taxon>
        <taxon>Actinomycetota</taxon>
        <taxon>Actinomycetes</taxon>
        <taxon>Kitasatosporales</taxon>
        <taxon>Streptomycetaceae</taxon>
        <taxon>Streptomyces</taxon>
    </lineage>
</organism>
<proteinExistence type="predicted"/>
<keyword evidence="3" id="KW-1185">Reference proteome</keyword>
<name>A0ABS1NGJ3_9ACTN</name>
<accession>A0ABS1NGJ3</accession>
<gene>
    <name evidence="2" type="ORF">JK363_21690</name>
</gene>
<dbReference type="EMBL" id="JAERRF010000012">
    <property type="protein sequence ID" value="MBL1099227.1"/>
    <property type="molecule type" value="Genomic_DNA"/>
</dbReference>
<evidence type="ECO:0008006" key="4">
    <source>
        <dbReference type="Google" id="ProtNLM"/>
    </source>
</evidence>
<evidence type="ECO:0000313" key="2">
    <source>
        <dbReference type="EMBL" id="MBL1099227.1"/>
    </source>
</evidence>